<protein>
    <submittedName>
        <fullName evidence="2">Uncharacterized protein</fullName>
    </submittedName>
</protein>
<gene>
    <name evidence="2" type="ORF">EUGRSUZ_F01227</name>
</gene>
<keyword evidence="1" id="KW-0472">Membrane</keyword>
<evidence type="ECO:0000256" key="1">
    <source>
        <dbReference type="SAM" id="Phobius"/>
    </source>
</evidence>
<dbReference type="InParanoid" id="A0A059BP62"/>
<evidence type="ECO:0000313" key="2">
    <source>
        <dbReference type="EMBL" id="KCW67495.1"/>
    </source>
</evidence>
<feature type="transmembrane region" description="Helical" evidence="1">
    <location>
        <begin position="51"/>
        <end position="69"/>
    </location>
</feature>
<sequence>MNPHVKVQVLYLTRSTMTSFLLKNGSNGRYFVSFIILIDTRQLSKENKLSLVFHLYRAILGISAMPYLWPMIPWKSCFKFPHSGP</sequence>
<proteinExistence type="predicted"/>
<accession>A0A059BP62</accession>
<keyword evidence="1" id="KW-1133">Transmembrane helix</keyword>
<keyword evidence="1" id="KW-0812">Transmembrane</keyword>
<reference evidence="2" key="1">
    <citation type="submission" date="2013-07" db="EMBL/GenBank/DDBJ databases">
        <title>The genome of Eucalyptus grandis.</title>
        <authorList>
            <person name="Schmutz J."/>
            <person name="Hayes R."/>
            <person name="Myburg A."/>
            <person name="Tuskan G."/>
            <person name="Grattapaglia D."/>
            <person name="Rokhsar D.S."/>
        </authorList>
    </citation>
    <scope>NUCLEOTIDE SEQUENCE</scope>
    <source>
        <tissue evidence="2">Leaf extractions</tissue>
    </source>
</reference>
<dbReference type="EMBL" id="KK198758">
    <property type="protein sequence ID" value="KCW67495.1"/>
    <property type="molecule type" value="Genomic_DNA"/>
</dbReference>
<dbReference type="Gramene" id="KCW67495">
    <property type="protein sequence ID" value="KCW67495"/>
    <property type="gene ID" value="EUGRSUZ_F01227"/>
</dbReference>
<organism evidence="2">
    <name type="scientific">Eucalyptus grandis</name>
    <name type="common">Flooded gum</name>
    <dbReference type="NCBI Taxonomy" id="71139"/>
    <lineage>
        <taxon>Eukaryota</taxon>
        <taxon>Viridiplantae</taxon>
        <taxon>Streptophyta</taxon>
        <taxon>Embryophyta</taxon>
        <taxon>Tracheophyta</taxon>
        <taxon>Spermatophyta</taxon>
        <taxon>Magnoliopsida</taxon>
        <taxon>eudicotyledons</taxon>
        <taxon>Gunneridae</taxon>
        <taxon>Pentapetalae</taxon>
        <taxon>rosids</taxon>
        <taxon>malvids</taxon>
        <taxon>Myrtales</taxon>
        <taxon>Myrtaceae</taxon>
        <taxon>Myrtoideae</taxon>
        <taxon>Eucalypteae</taxon>
        <taxon>Eucalyptus</taxon>
    </lineage>
</organism>
<dbReference type="AlphaFoldDB" id="A0A059BP62"/>
<name>A0A059BP62_EUCGR</name>